<dbReference type="InterPro" id="IPR000182">
    <property type="entry name" value="GNAT_dom"/>
</dbReference>
<protein>
    <submittedName>
        <fullName evidence="2">GNAT family N-acetyltransferase</fullName>
    </submittedName>
</protein>
<dbReference type="PANTHER" id="PTHR43792:SF1">
    <property type="entry name" value="N-ACETYLTRANSFERASE DOMAIN-CONTAINING PROTEIN"/>
    <property type="match status" value="1"/>
</dbReference>
<dbReference type="AlphaFoldDB" id="A0AAJ1Q352"/>
<reference evidence="2" key="1">
    <citation type="submission" date="2023-05" db="EMBL/GenBank/DDBJ databases">
        <title>Cataloging the Phylogenetic Diversity of Human Bladder Bacteria.</title>
        <authorList>
            <person name="Du J."/>
        </authorList>
    </citation>
    <scope>NUCLEOTIDE SEQUENCE</scope>
    <source>
        <strain evidence="2">UMB1231</strain>
    </source>
</reference>
<dbReference type="GO" id="GO:0016747">
    <property type="term" value="F:acyltransferase activity, transferring groups other than amino-acyl groups"/>
    <property type="evidence" value="ECO:0007669"/>
    <property type="project" value="InterPro"/>
</dbReference>
<evidence type="ECO:0000313" key="2">
    <source>
        <dbReference type="EMBL" id="MDK7186610.1"/>
    </source>
</evidence>
<evidence type="ECO:0000259" key="1">
    <source>
        <dbReference type="PROSITE" id="PS51186"/>
    </source>
</evidence>
<dbReference type="PANTHER" id="PTHR43792">
    <property type="entry name" value="GNAT FAMILY, PUTATIVE (AFU_ORTHOLOGUE AFUA_3G00765)-RELATED-RELATED"/>
    <property type="match status" value="1"/>
</dbReference>
<dbReference type="InterPro" id="IPR051531">
    <property type="entry name" value="N-acetyltransferase"/>
</dbReference>
<feature type="domain" description="N-acetyltransferase" evidence="1">
    <location>
        <begin position="9"/>
        <end position="168"/>
    </location>
</feature>
<accession>A0AAJ1Q352</accession>
<sequence>MKRLETERLILRVPRLEDFDELYAIHANPETNRFNPGWKKPSKEEFIDTLNAMIDHHNKYGFGYYSLVDKADNSVFGLCGLRFTLINDKKYLNLYYRIDPSKTRKGFVKEAARQIMDRVMTELNNDYKVVALTLDENIPSRKTAESLGLKHNKAFDNLGGAGNVYYFN</sequence>
<dbReference type="Proteomes" id="UP001229251">
    <property type="component" value="Unassembled WGS sequence"/>
</dbReference>
<dbReference type="PROSITE" id="PS51186">
    <property type="entry name" value="GNAT"/>
    <property type="match status" value="1"/>
</dbReference>
<proteinExistence type="predicted"/>
<comment type="caution">
    <text evidence="2">The sequence shown here is derived from an EMBL/GenBank/DDBJ whole genome shotgun (WGS) entry which is preliminary data.</text>
</comment>
<dbReference type="EMBL" id="JASOOE010000002">
    <property type="protein sequence ID" value="MDK7186610.1"/>
    <property type="molecule type" value="Genomic_DNA"/>
</dbReference>
<gene>
    <name evidence="2" type="ORF">QP433_01290</name>
</gene>
<dbReference type="Pfam" id="PF13302">
    <property type="entry name" value="Acetyltransf_3"/>
    <property type="match status" value="1"/>
</dbReference>
<dbReference type="RefSeq" id="WP_285065268.1">
    <property type="nucleotide sequence ID" value="NZ_CAUPDI010000016.1"/>
</dbReference>
<organism evidence="2 3">
    <name type="scientific">Facklamia hominis</name>
    <dbReference type="NCBI Taxonomy" id="178214"/>
    <lineage>
        <taxon>Bacteria</taxon>
        <taxon>Bacillati</taxon>
        <taxon>Bacillota</taxon>
        <taxon>Bacilli</taxon>
        <taxon>Lactobacillales</taxon>
        <taxon>Aerococcaceae</taxon>
        <taxon>Facklamia</taxon>
    </lineage>
</organism>
<evidence type="ECO:0000313" key="3">
    <source>
        <dbReference type="Proteomes" id="UP001229251"/>
    </source>
</evidence>
<name>A0AAJ1Q352_9LACT</name>
<dbReference type="InterPro" id="IPR016181">
    <property type="entry name" value="Acyl_CoA_acyltransferase"/>
</dbReference>
<dbReference type="Gene3D" id="3.40.630.30">
    <property type="match status" value="1"/>
</dbReference>
<dbReference type="SUPFAM" id="SSF55729">
    <property type="entry name" value="Acyl-CoA N-acyltransferases (Nat)"/>
    <property type="match status" value="1"/>
</dbReference>